<evidence type="ECO:0000313" key="2">
    <source>
        <dbReference type="EMBL" id="AJW77960.1"/>
    </source>
</evidence>
<evidence type="ECO:0000256" key="1">
    <source>
        <dbReference type="SAM" id="Phobius"/>
    </source>
</evidence>
<dbReference type="EMBL" id="QWEA01000300">
    <property type="protein sequence ID" value="RIJ34552.1"/>
    <property type="molecule type" value="Genomic_DNA"/>
</dbReference>
<reference evidence="3 5" key="2">
    <citation type="submission" date="2018-08" db="EMBL/GenBank/DDBJ databases">
        <title>Genome Sequence of Clavibacter michiganensis Subspecies type strains, and the Atypical Peach-Colored Strains Isolated from Tomato.</title>
        <authorList>
            <person name="Osdaghi E."/>
            <person name="Portier P."/>
            <person name="Briand M."/>
            <person name="Jacques M.-A."/>
        </authorList>
    </citation>
    <scope>NUCLEOTIDE SEQUENCE [LARGE SCALE GENOMIC DNA]</scope>
    <source>
        <strain evidence="3 5">CFBP 6488</strain>
    </source>
</reference>
<evidence type="ECO:0000313" key="3">
    <source>
        <dbReference type="EMBL" id="RIJ34552.1"/>
    </source>
</evidence>
<name>A0A0D5CF83_9MICO</name>
<sequence length="245" mass="25990">MTMSTRSVRGASDSQKSGGVSKLGEIVFYVLAALLFGTALVSFALDVESNLWNSTGLISFSVTSLGVALALSIFRRQGDDARRQAADTVKMLDGINASSQSAATHAASTYDIVKEMGNVKDIADVPSSPETEDVGDGADVDDVEDETAVDIVRVEGDGEYRKPAAVPLAVLADLVASWEAPRNARDRWTVGNLVGSYRKMNAGGKLTSAPWIVTFRRSGGERVNYRIAYAGTRGRGPAITEVPTV</sequence>
<protein>
    <submittedName>
        <fullName evidence="2">Uncharacterized protein</fullName>
    </submittedName>
</protein>
<dbReference type="Proteomes" id="UP000266634">
    <property type="component" value="Unassembled WGS sequence"/>
</dbReference>
<feature type="transmembrane region" description="Helical" evidence="1">
    <location>
        <begin position="51"/>
        <end position="74"/>
    </location>
</feature>
<feature type="transmembrane region" description="Helical" evidence="1">
    <location>
        <begin position="26"/>
        <end position="45"/>
    </location>
</feature>
<gene>
    <name evidence="3" type="ORF">DZF93_08715</name>
    <name evidence="2" type="ORF">VO01_01345</name>
</gene>
<dbReference type="AlphaFoldDB" id="A0A0D5CF83"/>
<dbReference type="KEGG" id="cmh:VO01_01345"/>
<dbReference type="HOGENOM" id="CLU_1132027_0_0_11"/>
<dbReference type="EMBL" id="CP011043">
    <property type="protein sequence ID" value="AJW77960.1"/>
    <property type="molecule type" value="Genomic_DNA"/>
</dbReference>
<keyword evidence="1" id="KW-0472">Membrane</keyword>
<accession>A0A0D5CF83</accession>
<keyword evidence="1" id="KW-1133">Transmembrane helix</keyword>
<evidence type="ECO:0000313" key="4">
    <source>
        <dbReference type="Proteomes" id="UP000032604"/>
    </source>
</evidence>
<reference evidence="2 4" key="1">
    <citation type="journal article" date="2015" name="Genome Announc.">
        <title>Complete Genome Sequence of Clavibacter michiganensis subsp. insidiosus R1-1 Using PacBio Single-Molecule Real-Time Technology.</title>
        <authorList>
            <person name="Lu Y."/>
            <person name="Samac D.A."/>
            <person name="Glazebrook J."/>
            <person name="Ishimaru C.A."/>
        </authorList>
    </citation>
    <scope>NUCLEOTIDE SEQUENCE [LARGE SCALE GENOMIC DNA]</scope>
    <source>
        <strain evidence="2 4">R1-1</strain>
    </source>
</reference>
<proteinExistence type="predicted"/>
<evidence type="ECO:0000313" key="5">
    <source>
        <dbReference type="Proteomes" id="UP000266634"/>
    </source>
</evidence>
<dbReference type="Proteomes" id="UP000032604">
    <property type="component" value="Chromosome"/>
</dbReference>
<keyword evidence="1" id="KW-0812">Transmembrane</keyword>
<dbReference type="PATRIC" id="fig|33014.5.peg.288"/>
<organism evidence="2 4">
    <name type="scientific">Clavibacter michiganensis subsp. insidiosus</name>
    <dbReference type="NCBI Taxonomy" id="33014"/>
    <lineage>
        <taxon>Bacteria</taxon>
        <taxon>Bacillati</taxon>
        <taxon>Actinomycetota</taxon>
        <taxon>Actinomycetes</taxon>
        <taxon>Micrococcales</taxon>
        <taxon>Microbacteriaceae</taxon>
        <taxon>Clavibacter</taxon>
    </lineage>
</organism>